<comment type="catalytic activity">
    <reaction evidence="1 5">
        <text>[protein]-peptidylproline (omega=180) = [protein]-peptidylproline (omega=0)</text>
        <dbReference type="Rhea" id="RHEA:16237"/>
        <dbReference type="Rhea" id="RHEA-COMP:10747"/>
        <dbReference type="Rhea" id="RHEA-COMP:10748"/>
        <dbReference type="ChEBI" id="CHEBI:83833"/>
        <dbReference type="ChEBI" id="CHEBI:83834"/>
        <dbReference type="EC" id="5.2.1.8"/>
    </reaction>
</comment>
<evidence type="ECO:0000256" key="1">
    <source>
        <dbReference type="ARBA" id="ARBA00000971"/>
    </source>
</evidence>
<organism evidence="7 8">
    <name type="scientific">Cyprinus carpio carpio</name>
    <dbReference type="NCBI Taxonomy" id="630221"/>
    <lineage>
        <taxon>Eukaryota</taxon>
        <taxon>Metazoa</taxon>
        <taxon>Chordata</taxon>
        <taxon>Craniata</taxon>
        <taxon>Vertebrata</taxon>
        <taxon>Euteleostomi</taxon>
        <taxon>Actinopterygii</taxon>
        <taxon>Neopterygii</taxon>
        <taxon>Teleostei</taxon>
        <taxon>Ostariophysi</taxon>
        <taxon>Cypriniformes</taxon>
        <taxon>Cyprinidae</taxon>
        <taxon>Cyprininae</taxon>
        <taxon>Cyprinus</taxon>
    </lineage>
</organism>
<dbReference type="Ensembl" id="ENSCCRT00000118965.1">
    <property type="protein sequence ID" value="ENSCCRP00000107453.1"/>
    <property type="gene ID" value="ENSCCRG00000082361.1"/>
</dbReference>
<feature type="domain" description="PPIase FKBP-type" evidence="6">
    <location>
        <begin position="20"/>
        <end position="124"/>
    </location>
</feature>
<dbReference type="SUPFAM" id="SSF54534">
    <property type="entry name" value="FKBP-like"/>
    <property type="match status" value="1"/>
</dbReference>
<reference evidence="7" key="2">
    <citation type="submission" date="2025-09" db="UniProtKB">
        <authorList>
            <consortium name="Ensembl"/>
        </authorList>
    </citation>
    <scope>IDENTIFICATION</scope>
</reference>
<reference evidence="7" key="1">
    <citation type="submission" date="2025-08" db="UniProtKB">
        <authorList>
            <consortium name="Ensembl"/>
        </authorList>
    </citation>
    <scope>IDENTIFICATION</scope>
</reference>
<keyword evidence="3 5" id="KW-0697">Rotamase</keyword>
<dbReference type="AlphaFoldDB" id="A0A9J7XKW5"/>
<dbReference type="EC" id="5.2.1.8" evidence="2 5"/>
<dbReference type="OMA" id="FTQATMG"/>
<dbReference type="InterPro" id="IPR050689">
    <property type="entry name" value="FKBP-type_PPIase"/>
</dbReference>
<evidence type="ECO:0000256" key="3">
    <source>
        <dbReference type="ARBA" id="ARBA00023110"/>
    </source>
</evidence>
<evidence type="ECO:0000256" key="2">
    <source>
        <dbReference type="ARBA" id="ARBA00013194"/>
    </source>
</evidence>
<sequence>MGVEVETITPGDGSTFPKKGQTCVVHYVGKLTQLLQSYLCSFFSGSLTDGRKFDSSRDRGKPFKFKIGKQEVIRGWDEGVAQMSVGQRAKLTCTPDFAYGSKGHPGIIPPNATLIFDVELIGLE</sequence>
<dbReference type="GO" id="GO:0033017">
    <property type="term" value="C:sarcoplasmic reticulum membrane"/>
    <property type="evidence" value="ECO:0007669"/>
    <property type="project" value="TreeGrafter"/>
</dbReference>
<dbReference type="GO" id="GO:0003755">
    <property type="term" value="F:peptidyl-prolyl cis-trans isomerase activity"/>
    <property type="evidence" value="ECO:0007669"/>
    <property type="project" value="UniProtKB-KW"/>
</dbReference>
<dbReference type="PROSITE" id="PS50059">
    <property type="entry name" value="FKBP_PPIASE"/>
    <property type="match status" value="1"/>
</dbReference>
<dbReference type="PANTHER" id="PTHR10516">
    <property type="entry name" value="PEPTIDYL-PROLYL CIS-TRANS ISOMERASE"/>
    <property type="match status" value="1"/>
</dbReference>
<dbReference type="InterPro" id="IPR001179">
    <property type="entry name" value="PPIase_FKBP_dom"/>
</dbReference>
<dbReference type="Gene3D" id="3.10.50.40">
    <property type="match status" value="1"/>
</dbReference>
<keyword evidence="4 5" id="KW-0413">Isomerase</keyword>
<name>A0A9J7XKW5_CYPCA</name>
<dbReference type="GeneTree" id="ENSGT00940000153311"/>
<evidence type="ECO:0000256" key="5">
    <source>
        <dbReference type="PROSITE-ProRule" id="PRU00277"/>
    </source>
</evidence>
<evidence type="ECO:0000256" key="4">
    <source>
        <dbReference type="ARBA" id="ARBA00023235"/>
    </source>
</evidence>
<dbReference type="Proteomes" id="UP001108240">
    <property type="component" value="Unplaced"/>
</dbReference>
<dbReference type="InterPro" id="IPR046357">
    <property type="entry name" value="PPIase_dom_sf"/>
</dbReference>
<evidence type="ECO:0000313" key="8">
    <source>
        <dbReference type="Proteomes" id="UP001108240"/>
    </source>
</evidence>
<evidence type="ECO:0000313" key="7">
    <source>
        <dbReference type="Ensembl" id="ENSCCRP00000107453.1"/>
    </source>
</evidence>
<dbReference type="PANTHER" id="PTHR10516:SF452">
    <property type="entry name" value="PEPTIDYLPROLYL ISOMERASE"/>
    <property type="match status" value="1"/>
</dbReference>
<keyword evidence="8" id="KW-1185">Reference proteome</keyword>
<proteinExistence type="predicted"/>
<accession>A0A9J7XKW5</accession>
<dbReference type="Pfam" id="PF00254">
    <property type="entry name" value="FKBP_C"/>
    <property type="match status" value="1"/>
</dbReference>
<evidence type="ECO:0000259" key="6">
    <source>
        <dbReference type="PROSITE" id="PS50059"/>
    </source>
</evidence>
<dbReference type="FunFam" id="3.10.50.40:FF:000035">
    <property type="entry name" value="Peptidylprolyl isomerase"/>
    <property type="match status" value="1"/>
</dbReference>
<protein>
    <recommendedName>
        <fullName evidence="2 5">peptidylprolyl isomerase</fullName>
        <ecNumber evidence="2 5">5.2.1.8</ecNumber>
    </recommendedName>
</protein>